<keyword evidence="3" id="KW-0812">Transmembrane</keyword>
<evidence type="ECO:0000259" key="4">
    <source>
        <dbReference type="Pfam" id="PF06722"/>
    </source>
</evidence>
<dbReference type="SUPFAM" id="SSF53756">
    <property type="entry name" value="UDP-Glycosyltransferase/glycogen phosphorylase"/>
    <property type="match status" value="1"/>
</dbReference>
<dbReference type="CDD" id="cd03784">
    <property type="entry name" value="GT1_Gtf-like"/>
    <property type="match status" value="1"/>
</dbReference>
<evidence type="ECO:0000313" key="5">
    <source>
        <dbReference type="EMBL" id="PKI84343.1"/>
    </source>
</evidence>
<dbReference type="Proteomes" id="UP000232875">
    <property type="component" value="Unassembled WGS sequence"/>
</dbReference>
<evidence type="ECO:0000256" key="2">
    <source>
        <dbReference type="ARBA" id="ARBA00022679"/>
    </source>
</evidence>
<dbReference type="GO" id="GO:0016758">
    <property type="term" value="F:hexosyltransferase activity"/>
    <property type="evidence" value="ECO:0007669"/>
    <property type="project" value="UniProtKB-ARBA"/>
</dbReference>
<dbReference type="Gene3D" id="3.40.50.2000">
    <property type="entry name" value="Glycogen Phosphorylase B"/>
    <property type="match status" value="2"/>
</dbReference>
<dbReference type="Pfam" id="PF06722">
    <property type="entry name" value="EryCIII-like_C"/>
    <property type="match status" value="1"/>
</dbReference>
<accession>A0A2N1JCS5</accession>
<dbReference type="EMBL" id="KZ454989">
    <property type="protein sequence ID" value="PKI84343.1"/>
    <property type="molecule type" value="Genomic_DNA"/>
</dbReference>
<proteinExistence type="predicted"/>
<dbReference type="PANTHER" id="PTHR48043:SF151">
    <property type="entry name" value="GLYCOSYLTRANSFERASE FAMILY 1 PROTEIN"/>
    <property type="match status" value="1"/>
</dbReference>
<reference evidence="5 6" key="1">
    <citation type="submission" date="2017-10" db="EMBL/GenBank/DDBJ databases">
        <title>A novel species of cold-tolerant Malassezia isolated from bats.</title>
        <authorList>
            <person name="Lorch J.M."/>
            <person name="Palmer J.M."/>
            <person name="Vanderwolf K.J."/>
            <person name="Schmidt K.Z."/>
            <person name="Verant M.L."/>
            <person name="Weller T.J."/>
            <person name="Blehert D.S."/>
        </authorList>
    </citation>
    <scope>NUCLEOTIDE SEQUENCE [LARGE SCALE GENOMIC DNA]</scope>
    <source>
        <strain evidence="5 6">NWHC:44797-103</strain>
    </source>
</reference>
<dbReference type="AlphaFoldDB" id="A0A2N1JCS5"/>
<evidence type="ECO:0000313" key="6">
    <source>
        <dbReference type="Proteomes" id="UP000232875"/>
    </source>
</evidence>
<evidence type="ECO:0000256" key="1">
    <source>
        <dbReference type="ARBA" id="ARBA00022676"/>
    </source>
</evidence>
<keyword evidence="6" id="KW-1185">Reference proteome</keyword>
<feature type="transmembrane region" description="Helical" evidence="3">
    <location>
        <begin position="201"/>
        <end position="220"/>
    </location>
</feature>
<dbReference type="OrthoDB" id="5835829at2759"/>
<keyword evidence="3" id="KW-1133">Transmembrane helix</keyword>
<dbReference type="InterPro" id="IPR050271">
    <property type="entry name" value="UDP-glycosyltransferase"/>
</dbReference>
<feature type="domain" description="Erythromycin biosynthesis protein CIII-like C-terminal" evidence="4">
    <location>
        <begin position="417"/>
        <end position="511"/>
    </location>
</feature>
<keyword evidence="2" id="KW-0808">Transferase</keyword>
<keyword evidence="1" id="KW-0328">Glycosyltransferase</keyword>
<dbReference type="PANTHER" id="PTHR48043">
    <property type="entry name" value="EG:EG0003.4 PROTEIN-RELATED"/>
    <property type="match status" value="1"/>
</dbReference>
<protein>
    <recommendedName>
        <fullName evidence="4">Erythromycin biosynthesis protein CIII-like C-terminal domain-containing protein</fullName>
    </recommendedName>
</protein>
<organism evidence="5 6">
    <name type="scientific">Malassezia vespertilionis</name>
    <dbReference type="NCBI Taxonomy" id="2020962"/>
    <lineage>
        <taxon>Eukaryota</taxon>
        <taxon>Fungi</taxon>
        <taxon>Dikarya</taxon>
        <taxon>Basidiomycota</taxon>
        <taxon>Ustilaginomycotina</taxon>
        <taxon>Malasseziomycetes</taxon>
        <taxon>Malasseziales</taxon>
        <taxon>Malasseziaceae</taxon>
        <taxon>Malassezia</taxon>
    </lineage>
</organism>
<dbReference type="GO" id="GO:0008194">
    <property type="term" value="F:UDP-glycosyltransferase activity"/>
    <property type="evidence" value="ECO:0007669"/>
    <property type="project" value="InterPro"/>
</dbReference>
<gene>
    <name evidence="5" type="ORF">MVES_001449</name>
</gene>
<evidence type="ECO:0000256" key="3">
    <source>
        <dbReference type="SAM" id="Phobius"/>
    </source>
</evidence>
<sequence>MKRIFIISNPATGQLNPVLPVVEELVARGNQVVLLSATSAFGKIQKMQARLDIVPQAEPTPSEKTLANLPLVFYCLGDGKSLADYTSEAFKDPERFHRVGRSKPGEIWGWLQAFTELVPPSSEDYNALVFRIRDLIGEHNPDMIITDNFSPFAVDGVRLSKRRFIATSPGAASAVASNISIWKTPMPMSGARTNASGLFTIMANLYFAVLWLKFALFHAWPKERRRFRHEVLGLEPLDIICDSVMTPTPGMLPAQVATISFNVANMDFYPPSAYDKSVYFVGPSYSRKTDTQSITVRKNSMCTNTPVSAKCSPFLSPSSVASTPTVADLSLEKEMLQLHSLTDSADPIKAWLDKAYCDNKRVLYINMGSIFYYTRKDHDNIVEAMKLLHDRFPSVLVLWKIPNLPYDSQPLPSTDEAQLPLYIRREEWLQSVETVLEHPALAVCMHHGGGNSYNEAVYFGVPQFCVSQWVDTHDIASYIQHSGVGLWADKSPMFDPEDMCEKLVRLLEDKDDVFRNATLSWRLRAMQAGGASAAANIVEAYMDMYSERRNEPVAL</sequence>
<name>A0A2N1JCS5_9BASI</name>
<dbReference type="InterPro" id="IPR002213">
    <property type="entry name" value="UDP_glucos_trans"/>
</dbReference>
<dbReference type="STRING" id="2020962.A0A2N1JCS5"/>
<dbReference type="InterPro" id="IPR010610">
    <property type="entry name" value="EryCIII-like_C"/>
</dbReference>
<keyword evidence="3" id="KW-0472">Membrane</keyword>